<keyword evidence="1" id="KW-0227">DNA damage</keyword>
<dbReference type="GO" id="GO:0006281">
    <property type="term" value="P:DNA repair"/>
    <property type="evidence" value="ECO:0007669"/>
    <property type="project" value="UniProtKB-UniRule"/>
</dbReference>
<dbReference type="EMBL" id="DSLA01000089">
    <property type="protein sequence ID" value="HEH35603.1"/>
    <property type="molecule type" value="Genomic_DNA"/>
</dbReference>
<comment type="caution">
    <text evidence="4">The sequence shown here is derived from an EMBL/GenBank/DDBJ whole genome shotgun (WGS) entry which is preliminary data.</text>
</comment>
<sequence>MFCGKSCRAFEHEIRIVHSTEIFGSSPPSIFVGRKNYPEVFACPAVPPFVGDTEIYDRPEHWRDLSIEEVLNFRYSLILGQFRVDVRKSESKIAELIQELSLYEKPVDVEISFEKPPRPRVMLDEHHAPFGPFAPAKKARICSSSRVPRVVEDVYESRDLKAVDAIRILYEKKIPVSHIQKLLSSGAIGMRRKLVPTRWAITAVDDTLSKLLIEEIRDFPIIDEYRVFVHKKAMNLFMAILIPRIWSFEWGEAWFPNTTWNFGKSIAIECDSEGFNGRRDYATLGGCYYSARLATAEYLQRIKRQATAILWREIYPGFKIPIGVWFVRENVREMFSKKPEVFDSLRDAFNYLAAHSDLFEEWKKNSKLLSFIKEQRTLCSF</sequence>
<feature type="domain" description="Archaeal Nre N-terminal" evidence="2">
    <location>
        <begin position="9"/>
        <end position="261"/>
    </location>
</feature>
<keyword evidence="1" id="KW-0234">DNA repair</keyword>
<comment type="similarity">
    <text evidence="1">Belongs to the Nre family.</text>
</comment>
<gene>
    <name evidence="4" type="ORF">ENP88_05575</name>
</gene>
<evidence type="ECO:0000259" key="2">
    <source>
        <dbReference type="Pfam" id="PF04894"/>
    </source>
</evidence>
<dbReference type="Pfam" id="PF04895">
    <property type="entry name" value="Nre_C"/>
    <property type="match status" value="1"/>
</dbReference>
<dbReference type="PANTHER" id="PTHR38136:SF2">
    <property type="entry name" value="DNA REPAIR PROTEIN"/>
    <property type="match status" value="1"/>
</dbReference>
<dbReference type="InterPro" id="IPR006978">
    <property type="entry name" value="Nre_N"/>
</dbReference>
<name>A0A7J2TJ39_ARCFL</name>
<comment type="caution">
    <text evidence="1">Lacks conserved residue(s) required for the propagation of feature annotation.</text>
</comment>
<dbReference type="InterPro" id="IPR033167">
    <property type="entry name" value="Nre"/>
</dbReference>
<dbReference type="Pfam" id="PF04894">
    <property type="entry name" value="Nre_N"/>
    <property type="match status" value="1"/>
</dbReference>
<evidence type="ECO:0000259" key="3">
    <source>
        <dbReference type="Pfam" id="PF04895"/>
    </source>
</evidence>
<dbReference type="AlphaFoldDB" id="A0A7J2TJ39"/>
<dbReference type="InterPro" id="IPR006979">
    <property type="entry name" value="Nre_C"/>
</dbReference>
<comment type="function">
    <text evidence="1">Involved in DNA damage repair.</text>
</comment>
<evidence type="ECO:0000256" key="1">
    <source>
        <dbReference type="HAMAP-Rule" id="MF_02096"/>
    </source>
</evidence>
<feature type="domain" description="Archaeal Nre C-terminal" evidence="3">
    <location>
        <begin position="273"/>
        <end position="381"/>
    </location>
</feature>
<dbReference type="HAMAP" id="MF_02096">
    <property type="entry name" value="Nre"/>
    <property type="match status" value="1"/>
</dbReference>
<dbReference type="PANTHER" id="PTHR38136">
    <property type="entry name" value="DNA REPAIR PROTEIN"/>
    <property type="match status" value="1"/>
</dbReference>
<proteinExistence type="inferred from homology"/>
<organism evidence="4">
    <name type="scientific">Archaeoglobus fulgidus</name>
    <dbReference type="NCBI Taxonomy" id="2234"/>
    <lineage>
        <taxon>Archaea</taxon>
        <taxon>Methanobacteriati</taxon>
        <taxon>Methanobacteriota</taxon>
        <taxon>Archaeoglobi</taxon>
        <taxon>Archaeoglobales</taxon>
        <taxon>Archaeoglobaceae</taxon>
        <taxon>Archaeoglobus</taxon>
    </lineage>
</organism>
<protein>
    <recommendedName>
        <fullName evidence="1">DNA repair protein</fullName>
    </recommendedName>
</protein>
<evidence type="ECO:0000313" key="4">
    <source>
        <dbReference type="EMBL" id="HEH35603.1"/>
    </source>
</evidence>
<reference evidence="4" key="1">
    <citation type="journal article" date="2020" name="mSystems">
        <title>Genome- and Community-Level Interaction Insights into Carbon Utilization and Element Cycling Functions of Hydrothermarchaeota in Hydrothermal Sediment.</title>
        <authorList>
            <person name="Zhou Z."/>
            <person name="Liu Y."/>
            <person name="Xu W."/>
            <person name="Pan J."/>
            <person name="Luo Z.H."/>
            <person name="Li M."/>
        </authorList>
    </citation>
    <scope>NUCLEOTIDE SEQUENCE [LARGE SCALE GENOMIC DNA]</scope>
    <source>
        <strain evidence="4">SpSt-26</strain>
    </source>
</reference>
<accession>A0A7J2TJ39</accession>